<evidence type="ECO:0000256" key="1">
    <source>
        <dbReference type="SAM" id="MobiDB-lite"/>
    </source>
</evidence>
<sequence length="325" mass="37320">MASGWSRAPQLEPFEENEANETTPLLPSQHQDQESHTFDSLYRSLEKKQRQHSRAIASRFSNRSLINYGSRASHRKPKSDSFGSQWFQPLKRPSWSLSLEHSTQSSRSSREPLIIFKNLLDLLLSYHVPGPMLFRTRTEFNDCLGSGRTFEVFGASAELISIKAEMVHTQLLNNRHASRHDAEEMKENVRKAIAALPMTVVKRAYVNDDTLDGRISKVSAESLTRTFRHRLVCVEREIENLCRPNLREHPNIVRLLGWGLCLDTLEDNIDPEPRIPLLVLERADITLTGLIDIKGFSCQHRTRCAPYHQVQIDLLRDRTGTQRDT</sequence>
<proteinExistence type="predicted"/>
<dbReference type="EMBL" id="ML976790">
    <property type="protein sequence ID" value="KAF1964385.1"/>
    <property type="molecule type" value="Genomic_DNA"/>
</dbReference>
<evidence type="ECO:0000313" key="2">
    <source>
        <dbReference type="EMBL" id="KAF1964385.1"/>
    </source>
</evidence>
<feature type="compositionally biased region" description="Polar residues" evidence="1">
    <location>
        <begin position="20"/>
        <end position="30"/>
    </location>
</feature>
<dbReference type="Proteomes" id="UP000800036">
    <property type="component" value="Unassembled WGS sequence"/>
</dbReference>
<dbReference type="AlphaFoldDB" id="A0A6A5UHP8"/>
<evidence type="ECO:0000313" key="3">
    <source>
        <dbReference type="Proteomes" id="UP000800036"/>
    </source>
</evidence>
<reference evidence="2" key="1">
    <citation type="journal article" date="2020" name="Stud. Mycol.">
        <title>101 Dothideomycetes genomes: a test case for predicting lifestyles and emergence of pathogens.</title>
        <authorList>
            <person name="Haridas S."/>
            <person name="Albert R."/>
            <person name="Binder M."/>
            <person name="Bloem J."/>
            <person name="Labutti K."/>
            <person name="Salamov A."/>
            <person name="Andreopoulos B."/>
            <person name="Baker S."/>
            <person name="Barry K."/>
            <person name="Bills G."/>
            <person name="Bluhm B."/>
            <person name="Cannon C."/>
            <person name="Castanera R."/>
            <person name="Culley D."/>
            <person name="Daum C."/>
            <person name="Ezra D."/>
            <person name="Gonzalez J."/>
            <person name="Henrissat B."/>
            <person name="Kuo A."/>
            <person name="Liang C."/>
            <person name="Lipzen A."/>
            <person name="Lutzoni F."/>
            <person name="Magnuson J."/>
            <person name="Mondo S."/>
            <person name="Nolan M."/>
            <person name="Ohm R."/>
            <person name="Pangilinan J."/>
            <person name="Park H.-J."/>
            <person name="Ramirez L."/>
            <person name="Alfaro M."/>
            <person name="Sun H."/>
            <person name="Tritt A."/>
            <person name="Yoshinaga Y."/>
            <person name="Zwiers L.-H."/>
            <person name="Turgeon B."/>
            <person name="Goodwin S."/>
            <person name="Spatafora J."/>
            <person name="Crous P."/>
            <person name="Grigoriev I."/>
        </authorList>
    </citation>
    <scope>NUCLEOTIDE SEQUENCE</scope>
    <source>
        <strain evidence="2">CBS 107.79</strain>
    </source>
</reference>
<organism evidence="2 3">
    <name type="scientific">Bimuria novae-zelandiae CBS 107.79</name>
    <dbReference type="NCBI Taxonomy" id="1447943"/>
    <lineage>
        <taxon>Eukaryota</taxon>
        <taxon>Fungi</taxon>
        <taxon>Dikarya</taxon>
        <taxon>Ascomycota</taxon>
        <taxon>Pezizomycotina</taxon>
        <taxon>Dothideomycetes</taxon>
        <taxon>Pleosporomycetidae</taxon>
        <taxon>Pleosporales</taxon>
        <taxon>Massarineae</taxon>
        <taxon>Didymosphaeriaceae</taxon>
        <taxon>Bimuria</taxon>
    </lineage>
</organism>
<dbReference type="OrthoDB" id="626167at2759"/>
<feature type="region of interest" description="Disordered" evidence="1">
    <location>
        <begin position="1"/>
        <end position="37"/>
    </location>
</feature>
<protein>
    <submittedName>
        <fullName evidence="2">Uncharacterized protein</fullName>
    </submittedName>
</protein>
<name>A0A6A5UHP8_9PLEO</name>
<gene>
    <name evidence="2" type="ORF">BU23DRAFT_63263</name>
</gene>
<keyword evidence="3" id="KW-1185">Reference proteome</keyword>
<accession>A0A6A5UHP8</accession>